<dbReference type="AlphaFoldDB" id="A0A2A6C6V2"/>
<protein>
    <submittedName>
        <fullName evidence="1">Uncharacterized protein</fullName>
    </submittedName>
</protein>
<dbReference type="Proteomes" id="UP000005239">
    <property type="component" value="Unassembled WGS sequence"/>
</dbReference>
<reference evidence="1" key="2">
    <citation type="submission" date="2022-06" db="UniProtKB">
        <authorList>
            <consortium name="EnsemblMetazoa"/>
        </authorList>
    </citation>
    <scope>IDENTIFICATION</scope>
    <source>
        <strain evidence="1">PS312</strain>
    </source>
</reference>
<gene>
    <name evidence="1" type="primary">WBGene00281981</name>
</gene>
<proteinExistence type="predicted"/>
<name>A0A2A6C6V2_PRIPA</name>
<accession>A0A8R1UY52</accession>
<keyword evidence="2" id="KW-1185">Reference proteome</keyword>
<dbReference type="EnsemblMetazoa" id="PPA43612.1">
    <property type="protein sequence ID" value="PPA43612.1"/>
    <property type="gene ID" value="WBGene00281981"/>
</dbReference>
<organism evidence="1 2">
    <name type="scientific">Pristionchus pacificus</name>
    <name type="common">Parasitic nematode worm</name>
    <dbReference type="NCBI Taxonomy" id="54126"/>
    <lineage>
        <taxon>Eukaryota</taxon>
        <taxon>Metazoa</taxon>
        <taxon>Ecdysozoa</taxon>
        <taxon>Nematoda</taxon>
        <taxon>Chromadorea</taxon>
        <taxon>Rhabditida</taxon>
        <taxon>Rhabditina</taxon>
        <taxon>Diplogasteromorpha</taxon>
        <taxon>Diplogasteroidea</taxon>
        <taxon>Neodiplogasteridae</taxon>
        <taxon>Pristionchus</taxon>
    </lineage>
</organism>
<evidence type="ECO:0000313" key="1">
    <source>
        <dbReference type="EnsemblMetazoa" id="PPA43612.1"/>
    </source>
</evidence>
<reference evidence="2" key="1">
    <citation type="journal article" date="2008" name="Nat. Genet.">
        <title>The Pristionchus pacificus genome provides a unique perspective on nematode lifestyle and parasitism.</title>
        <authorList>
            <person name="Dieterich C."/>
            <person name="Clifton S.W."/>
            <person name="Schuster L.N."/>
            <person name="Chinwalla A."/>
            <person name="Delehaunty K."/>
            <person name="Dinkelacker I."/>
            <person name="Fulton L."/>
            <person name="Fulton R."/>
            <person name="Godfrey J."/>
            <person name="Minx P."/>
            <person name="Mitreva M."/>
            <person name="Roeseler W."/>
            <person name="Tian H."/>
            <person name="Witte H."/>
            <person name="Yang S.P."/>
            <person name="Wilson R.K."/>
            <person name="Sommer R.J."/>
        </authorList>
    </citation>
    <scope>NUCLEOTIDE SEQUENCE [LARGE SCALE GENOMIC DNA]</scope>
    <source>
        <strain evidence="2">PS312</strain>
    </source>
</reference>
<accession>A0A2A6C6V2</accession>
<evidence type="ECO:0000313" key="2">
    <source>
        <dbReference type="Proteomes" id="UP000005239"/>
    </source>
</evidence>
<sequence length="76" mass="8400">MAKYRSQIVALSSKRLPLHHGRRWWGGGTEPLCSKNARESVENPDPVSAGLEVLGELLHRVANLRRHGVLALVHGN</sequence>